<reference evidence="5 6" key="1">
    <citation type="journal article" date="2016" name="Int. J. Syst. Evol. Microbiol.">
        <title>Lysobacter erysipheiresistens sp. nov., an antagonist of powdery mildew, isolated from tobacco-cultivated soil.</title>
        <authorList>
            <person name="Xie B."/>
            <person name="Li T."/>
            <person name="Lin X."/>
            <person name="Wang C.J."/>
            <person name="Chen Y.J."/>
            <person name="Liu W.J."/>
            <person name="Zhao Z.W."/>
        </authorList>
    </citation>
    <scope>NUCLEOTIDE SEQUENCE [LARGE SCALE GENOMIC DNA]</scope>
    <source>
        <strain evidence="5 6">RS-LYSO-3</strain>
    </source>
</reference>
<evidence type="ECO:0000313" key="5">
    <source>
        <dbReference type="EMBL" id="MEG3184920.1"/>
    </source>
</evidence>
<dbReference type="Gene3D" id="1.10.490.10">
    <property type="entry name" value="Globins"/>
    <property type="match status" value="1"/>
</dbReference>
<accession>A0ABU7Z180</accession>
<comment type="caution">
    <text evidence="5">The sequence shown here is derived from an EMBL/GenBank/DDBJ whole genome shotgun (WGS) entry which is preliminary data.</text>
</comment>
<dbReference type="RefSeq" id="WP_332617908.1">
    <property type="nucleotide sequence ID" value="NZ_JAXGFP010000007.1"/>
</dbReference>
<keyword evidence="4" id="KW-0408">Iron</keyword>
<organism evidence="5 6">
    <name type="scientific">Novilysobacter erysipheiresistens</name>
    <dbReference type="NCBI Taxonomy" id="1749332"/>
    <lineage>
        <taxon>Bacteria</taxon>
        <taxon>Pseudomonadati</taxon>
        <taxon>Pseudomonadota</taxon>
        <taxon>Gammaproteobacteria</taxon>
        <taxon>Lysobacterales</taxon>
        <taxon>Lysobacteraceae</taxon>
        <taxon>Novilysobacter</taxon>
    </lineage>
</organism>
<dbReference type="CDD" id="cd08916">
    <property type="entry name" value="TrHb3_P"/>
    <property type="match status" value="1"/>
</dbReference>
<dbReference type="Pfam" id="PF01152">
    <property type="entry name" value="Bac_globin"/>
    <property type="match status" value="1"/>
</dbReference>
<dbReference type="SUPFAM" id="SSF46458">
    <property type="entry name" value="Globin-like"/>
    <property type="match status" value="1"/>
</dbReference>
<protein>
    <submittedName>
        <fullName evidence="5">Group III truncated hemoglobin</fullName>
    </submittedName>
</protein>
<name>A0ABU7Z180_9GAMM</name>
<dbReference type="Proteomes" id="UP001355056">
    <property type="component" value="Unassembled WGS sequence"/>
</dbReference>
<keyword evidence="2" id="KW-0349">Heme</keyword>
<dbReference type="InterPro" id="IPR001486">
    <property type="entry name" value="Hemoglobin_trunc"/>
</dbReference>
<gene>
    <name evidence="5" type="ORF">SNE34_12980</name>
</gene>
<dbReference type="InterPro" id="IPR009050">
    <property type="entry name" value="Globin-like_sf"/>
</dbReference>
<dbReference type="EMBL" id="JAXGFP010000007">
    <property type="protein sequence ID" value="MEG3184920.1"/>
    <property type="molecule type" value="Genomic_DNA"/>
</dbReference>
<evidence type="ECO:0000256" key="2">
    <source>
        <dbReference type="ARBA" id="ARBA00022617"/>
    </source>
</evidence>
<evidence type="ECO:0000256" key="4">
    <source>
        <dbReference type="ARBA" id="ARBA00023004"/>
    </source>
</evidence>
<sequence length="134" mass="15158">MTRSAELTEQQLAELVDVFYDRVQRHPTLGPVFNAAVDDWPEHKRLLTSFWCSVALGAKTYRGNPMAKHRGHPIDAAHFEEWLALWRQTATEMLDEEHARQMGEYADRIGRSLRYGLGIDAATRGLGLPVVGGR</sequence>
<proteinExistence type="predicted"/>
<dbReference type="InterPro" id="IPR012292">
    <property type="entry name" value="Globin/Proto"/>
</dbReference>
<keyword evidence="3" id="KW-0479">Metal-binding</keyword>
<keyword evidence="1" id="KW-0813">Transport</keyword>
<keyword evidence="6" id="KW-1185">Reference proteome</keyword>
<evidence type="ECO:0000256" key="1">
    <source>
        <dbReference type="ARBA" id="ARBA00022448"/>
    </source>
</evidence>
<evidence type="ECO:0000313" key="6">
    <source>
        <dbReference type="Proteomes" id="UP001355056"/>
    </source>
</evidence>
<evidence type="ECO:0000256" key="3">
    <source>
        <dbReference type="ARBA" id="ARBA00022723"/>
    </source>
</evidence>